<proteinExistence type="inferred from homology"/>
<accession>A0A081BSX7</accession>
<evidence type="ECO:0008006" key="5">
    <source>
        <dbReference type="Google" id="ProtNLM"/>
    </source>
</evidence>
<evidence type="ECO:0000256" key="2">
    <source>
        <dbReference type="SAM" id="Coils"/>
    </source>
</evidence>
<dbReference type="Proteomes" id="UP000030700">
    <property type="component" value="Unassembled WGS sequence"/>
</dbReference>
<dbReference type="Pfam" id="PF04012">
    <property type="entry name" value="PspA_IM30"/>
    <property type="match status" value="1"/>
</dbReference>
<dbReference type="HOGENOM" id="CLU_056466_3_2_0"/>
<reference evidence="3" key="1">
    <citation type="journal article" date="2015" name="PeerJ">
        <title>First genomic representation of candidate bacterial phylum KSB3 points to enhanced environmental sensing as a trigger of wastewater bulking.</title>
        <authorList>
            <person name="Sekiguchi Y."/>
            <person name="Ohashi A."/>
            <person name="Parks D.H."/>
            <person name="Yamauchi T."/>
            <person name="Tyson G.W."/>
            <person name="Hugenholtz P."/>
        </authorList>
    </citation>
    <scope>NUCLEOTIDE SEQUENCE [LARGE SCALE GENOMIC DNA]</scope>
</reference>
<dbReference type="EMBL" id="DF820461">
    <property type="protein sequence ID" value="GAK54508.1"/>
    <property type="molecule type" value="Genomic_DNA"/>
</dbReference>
<feature type="coiled-coil region" evidence="2">
    <location>
        <begin position="26"/>
        <end position="60"/>
    </location>
</feature>
<evidence type="ECO:0000313" key="4">
    <source>
        <dbReference type="Proteomes" id="UP000030700"/>
    </source>
</evidence>
<comment type="similarity">
    <text evidence="1">Belongs to the PspA/Vipp/IM30 family.</text>
</comment>
<keyword evidence="2" id="KW-0175">Coiled coil</keyword>
<name>A0A081BSX7_9BACT</name>
<dbReference type="STRING" id="1499966.U14_05795"/>
<protein>
    <recommendedName>
        <fullName evidence="5">Phage shock protein A, PspA</fullName>
    </recommendedName>
</protein>
<feature type="coiled-coil region" evidence="2">
    <location>
        <begin position="115"/>
        <end position="188"/>
    </location>
</feature>
<keyword evidence="4" id="KW-1185">Reference proteome</keyword>
<dbReference type="PANTHER" id="PTHR31088">
    <property type="entry name" value="MEMBRANE-ASSOCIATED PROTEIN VIPP1, CHLOROPLASTIC"/>
    <property type="match status" value="1"/>
</dbReference>
<dbReference type="PANTHER" id="PTHR31088:SF6">
    <property type="entry name" value="PHAGE SHOCK PROTEIN A"/>
    <property type="match status" value="1"/>
</dbReference>
<dbReference type="AlphaFoldDB" id="A0A081BSX7"/>
<dbReference type="InterPro" id="IPR007157">
    <property type="entry name" value="PspA_VIPP1"/>
</dbReference>
<sequence>MGIFSRMSDIFKANINDLIDKAEDPAKLMDQMVREMQEQLQEAKIQVAKAIADEKKLHQQLKQNELQSQNWESKAMLALKKGDENLAKEALKQKKSYDGLVGSVKTQWEEQNALSSKLKDNLRALEAKIDEARRKKEILIARQKRAEAQKKIHEVMTGLNDNSAFANFDRMERKVMELEAQADAAVELEVQTLDDQFKALEAGSGVDDELAALKAKMSLTA</sequence>
<evidence type="ECO:0000313" key="3">
    <source>
        <dbReference type="EMBL" id="GAK54508.1"/>
    </source>
</evidence>
<gene>
    <name evidence="3" type="ORF">U14_05795</name>
</gene>
<evidence type="ECO:0000256" key="1">
    <source>
        <dbReference type="ARBA" id="ARBA00043985"/>
    </source>
</evidence>
<organism evidence="3">
    <name type="scientific">Candidatus Moduliflexus flocculans</name>
    <dbReference type="NCBI Taxonomy" id="1499966"/>
    <lineage>
        <taxon>Bacteria</taxon>
        <taxon>Candidatus Moduliflexota</taxon>
        <taxon>Candidatus Moduliflexia</taxon>
        <taxon>Candidatus Moduliflexales</taxon>
        <taxon>Candidatus Moduliflexaceae</taxon>
    </lineage>
</organism>